<keyword evidence="2" id="KW-1185">Reference proteome</keyword>
<evidence type="ECO:0000313" key="2">
    <source>
        <dbReference type="Proteomes" id="UP000242444"/>
    </source>
</evidence>
<protein>
    <submittedName>
        <fullName evidence="1">DUF1579 domain-containing protein</fullName>
    </submittedName>
</protein>
<name>A0A263D563_9PSEU</name>
<evidence type="ECO:0000313" key="1">
    <source>
        <dbReference type="EMBL" id="OZM73600.1"/>
    </source>
</evidence>
<dbReference type="OrthoDB" id="3782589at2"/>
<dbReference type="InParanoid" id="A0A263D563"/>
<dbReference type="EMBL" id="NKYE01000004">
    <property type="protein sequence ID" value="OZM73600.1"/>
    <property type="molecule type" value="Genomic_DNA"/>
</dbReference>
<dbReference type="Proteomes" id="UP000242444">
    <property type="component" value="Unassembled WGS sequence"/>
</dbReference>
<accession>A0A263D563</accession>
<sequence>MDPRTRYTGEPASAVLPGCGVPRRREARVTILRNLHEAAGDWQGTNLMRMMPDDEYSPSAATASVGVAAGGHAVTVAYTWSHEGEPQDGVLLVTAGREPGTAAVAWIDSWHQNPHWMVCEGRLGDDGDIRVEGSYGRDAGWRLRLGAAGGRSLRIAMDNLGPGMDYQVVDASFSR</sequence>
<dbReference type="InterPro" id="IPR011473">
    <property type="entry name" value="DUF1579"/>
</dbReference>
<reference evidence="1 2" key="1">
    <citation type="submission" date="2017-07" db="EMBL/GenBank/DDBJ databases">
        <title>Amycolatopsis antarcticus sp. nov., isolated from the surface of an Antarcticus brown macroalga.</title>
        <authorList>
            <person name="Wang J."/>
            <person name="Leiva S."/>
            <person name="Huang J."/>
            <person name="Huang Y."/>
        </authorList>
    </citation>
    <scope>NUCLEOTIDE SEQUENCE [LARGE SCALE GENOMIC DNA]</scope>
    <source>
        <strain evidence="1 2">AU-G6</strain>
    </source>
</reference>
<gene>
    <name evidence="1" type="ORF">CFN78_08695</name>
</gene>
<dbReference type="Pfam" id="PF07617">
    <property type="entry name" value="DUF1579"/>
    <property type="match status" value="1"/>
</dbReference>
<comment type="caution">
    <text evidence="1">The sequence shown here is derived from an EMBL/GenBank/DDBJ whole genome shotgun (WGS) entry which is preliminary data.</text>
</comment>
<proteinExistence type="predicted"/>
<organism evidence="1 2">
    <name type="scientific">Amycolatopsis antarctica</name>
    <dbReference type="NCBI Taxonomy" id="1854586"/>
    <lineage>
        <taxon>Bacteria</taxon>
        <taxon>Bacillati</taxon>
        <taxon>Actinomycetota</taxon>
        <taxon>Actinomycetes</taxon>
        <taxon>Pseudonocardiales</taxon>
        <taxon>Pseudonocardiaceae</taxon>
        <taxon>Amycolatopsis</taxon>
    </lineage>
</organism>
<dbReference type="AlphaFoldDB" id="A0A263D563"/>